<dbReference type="RefSeq" id="WP_208844026.1">
    <property type="nucleotide sequence ID" value="NZ_CP072133.1"/>
</dbReference>
<evidence type="ECO:0000313" key="1">
    <source>
        <dbReference type="EMBL" id="QTH72401.1"/>
    </source>
</evidence>
<accession>A0A975HLS3</accession>
<evidence type="ECO:0000313" key="2">
    <source>
        <dbReference type="Proteomes" id="UP000664904"/>
    </source>
</evidence>
<dbReference type="KEGG" id="pxi:J5O05_06070"/>
<protein>
    <submittedName>
        <fullName evidence="1">Uncharacterized protein</fullName>
    </submittedName>
</protein>
<sequence>MSSTLHSLFGLELLQPRGKYVTETQAQTVSFISVEPLEQLRQFQWFIDFTLVFGQALTFDLELGDDIHVSENKLILPAQVLTSEQKKHLWKQVQAYV</sequence>
<dbReference type="Proteomes" id="UP000664904">
    <property type="component" value="Chromosome"/>
</dbReference>
<keyword evidence="2" id="KW-1185">Reference proteome</keyword>
<name>A0A975HLS3_9GAMM</name>
<dbReference type="AlphaFoldDB" id="A0A975HLS3"/>
<dbReference type="EMBL" id="CP072133">
    <property type="protein sequence ID" value="QTH72401.1"/>
    <property type="molecule type" value="Genomic_DNA"/>
</dbReference>
<organism evidence="1 2">
    <name type="scientific">Pseudoalteromonas xiamenensis</name>
    <dbReference type="NCBI Taxonomy" id="882626"/>
    <lineage>
        <taxon>Bacteria</taxon>
        <taxon>Pseudomonadati</taxon>
        <taxon>Pseudomonadota</taxon>
        <taxon>Gammaproteobacteria</taxon>
        <taxon>Alteromonadales</taxon>
        <taxon>Pseudoalteromonadaceae</taxon>
        <taxon>Pseudoalteromonas</taxon>
    </lineage>
</organism>
<gene>
    <name evidence="1" type="ORF">J5O05_06070</name>
</gene>
<reference evidence="1" key="1">
    <citation type="submission" date="2021-03" db="EMBL/GenBank/DDBJ databases">
        <title>Complete Genome of Pseudoalteromonas xiamenensis STKMTI.2, a new potential marine bacterium producing anti-Vibrio compounds.</title>
        <authorList>
            <person name="Handayani D.P."/>
            <person name="Isnansetyo A."/>
            <person name="Istiqomah I."/>
            <person name="Jumina J."/>
        </authorList>
    </citation>
    <scope>NUCLEOTIDE SEQUENCE</scope>
    <source>
        <strain evidence="1">STKMTI.2</strain>
    </source>
</reference>
<proteinExistence type="predicted"/>